<reference evidence="2" key="1">
    <citation type="journal article" date="2020" name="Nature">
        <title>Giant virus diversity and host interactions through global metagenomics.</title>
        <authorList>
            <person name="Schulz F."/>
            <person name="Roux S."/>
            <person name="Paez-Espino D."/>
            <person name="Jungbluth S."/>
            <person name="Walsh D.A."/>
            <person name="Denef V.J."/>
            <person name="McMahon K.D."/>
            <person name="Konstantinidis K.T."/>
            <person name="Eloe-Fadrosh E.A."/>
            <person name="Kyrpides N.C."/>
            <person name="Woyke T."/>
        </authorList>
    </citation>
    <scope>NUCLEOTIDE SEQUENCE</scope>
    <source>
        <strain evidence="2">GVMAG-M-3300023174-111</strain>
    </source>
</reference>
<sequence>MPTKTIILSTANKDYRELAQDIDFVCEVYETWGLTLVSTATMTNPKFGTATLFYLTFTCSESIPHDLPIPGMPTNRFTYAQTQATASRAASQQGGPSRGGRTRKLSRK</sequence>
<feature type="compositionally biased region" description="Low complexity" evidence="1">
    <location>
        <begin position="80"/>
        <end position="93"/>
    </location>
</feature>
<evidence type="ECO:0000313" key="2">
    <source>
        <dbReference type="EMBL" id="QHT11248.1"/>
    </source>
</evidence>
<accession>A0A6C0D376</accession>
<dbReference type="EMBL" id="MN739533">
    <property type="protein sequence ID" value="QHT11248.1"/>
    <property type="molecule type" value="Genomic_DNA"/>
</dbReference>
<proteinExistence type="predicted"/>
<feature type="region of interest" description="Disordered" evidence="1">
    <location>
        <begin position="72"/>
        <end position="108"/>
    </location>
</feature>
<name>A0A6C0D376_9ZZZZ</name>
<protein>
    <submittedName>
        <fullName evidence="2">Uncharacterized protein</fullName>
    </submittedName>
</protein>
<organism evidence="2">
    <name type="scientific">viral metagenome</name>
    <dbReference type="NCBI Taxonomy" id="1070528"/>
    <lineage>
        <taxon>unclassified sequences</taxon>
        <taxon>metagenomes</taxon>
        <taxon>organismal metagenomes</taxon>
    </lineage>
</organism>
<dbReference type="AlphaFoldDB" id="A0A6C0D376"/>
<evidence type="ECO:0000256" key="1">
    <source>
        <dbReference type="SAM" id="MobiDB-lite"/>
    </source>
</evidence>